<dbReference type="EMBL" id="CP002418">
    <property type="protein sequence ID" value="ADU43050.1"/>
    <property type="molecule type" value="Genomic_DNA"/>
</dbReference>
<accession>E6VHG1</accession>
<sequence length="48" mass="5093">MMAPTLNVIASEAKQSRAPCTELDGFVAALLAMTGRGQDSNPRRLSCL</sequence>
<organism evidence="1 2">
    <name type="scientific">Rhodopseudomonas palustris (strain DX-1)</name>
    <dbReference type="NCBI Taxonomy" id="652103"/>
    <lineage>
        <taxon>Bacteria</taxon>
        <taxon>Pseudomonadati</taxon>
        <taxon>Pseudomonadota</taxon>
        <taxon>Alphaproteobacteria</taxon>
        <taxon>Hyphomicrobiales</taxon>
        <taxon>Nitrobacteraceae</taxon>
        <taxon>Rhodopseudomonas</taxon>
    </lineage>
</organism>
<dbReference type="Proteomes" id="UP000001402">
    <property type="component" value="Chromosome"/>
</dbReference>
<dbReference type="AlphaFoldDB" id="E6VHG1"/>
<gene>
    <name evidence="1" type="ordered locus">Rpdx1_1428</name>
</gene>
<protein>
    <submittedName>
        <fullName evidence="1">Uncharacterized protein</fullName>
    </submittedName>
</protein>
<proteinExistence type="predicted"/>
<dbReference type="KEGG" id="rpx:Rpdx1_1428"/>
<evidence type="ECO:0000313" key="2">
    <source>
        <dbReference type="Proteomes" id="UP000001402"/>
    </source>
</evidence>
<evidence type="ECO:0000313" key="1">
    <source>
        <dbReference type="EMBL" id="ADU43050.1"/>
    </source>
</evidence>
<name>E6VHG1_RHOPX</name>
<dbReference type="HOGENOM" id="CLU_3157215_0_0_5"/>
<reference evidence="1" key="1">
    <citation type="submission" date="2010-12" db="EMBL/GenBank/DDBJ databases">
        <title>Complete sequence of Rhodopseudomonas palustris DX-1.</title>
        <authorList>
            <consortium name="US DOE Joint Genome Institute"/>
            <person name="Lucas S."/>
            <person name="Copeland A."/>
            <person name="Lapidus A."/>
            <person name="Cheng J.-F."/>
            <person name="Goodwin L."/>
            <person name="Pitluck S."/>
            <person name="Misra M."/>
            <person name="Chertkov O."/>
            <person name="Detter J.C."/>
            <person name="Han C."/>
            <person name="Tapia R."/>
            <person name="Land M."/>
            <person name="Hauser L."/>
            <person name="Kyrpides N."/>
            <person name="Ivanova N."/>
            <person name="Ovchinnikova G."/>
            <person name="Logan B."/>
            <person name="Oda Y."/>
            <person name="Harwood C."/>
            <person name="Woyke T."/>
        </authorList>
    </citation>
    <scope>NUCLEOTIDE SEQUENCE [LARGE SCALE GENOMIC DNA]</scope>
    <source>
        <strain evidence="1">DX-1</strain>
    </source>
</reference>